<dbReference type="Proteomes" id="UP000078486">
    <property type="component" value="Unassembled WGS sequence"/>
</dbReference>
<evidence type="ECO:0000259" key="16">
    <source>
        <dbReference type="PROSITE" id="PS51449"/>
    </source>
</evidence>
<feature type="domain" description="TRAM" evidence="15">
    <location>
        <begin position="428"/>
        <end position="490"/>
    </location>
</feature>
<dbReference type="InterPro" id="IPR013848">
    <property type="entry name" value="Methylthiotransferase_N"/>
</dbReference>
<evidence type="ECO:0000313" key="19">
    <source>
        <dbReference type="Proteomes" id="UP000078486"/>
    </source>
</evidence>
<keyword evidence="3 13" id="KW-0963">Cytoplasm</keyword>
<gene>
    <name evidence="13" type="primary">miaB</name>
    <name evidence="18" type="ORF">AW736_14650</name>
</gene>
<dbReference type="GO" id="GO:0005829">
    <property type="term" value="C:cytosol"/>
    <property type="evidence" value="ECO:0007669"/>
    <property type="project" value="TreeGrafter"/>
</dbReference>
<dbReference type="SMART" id="SM00729">
    <property type="entry name" value="Elp3"/>
    <property type="match status" value="1"/>
</dbReference>
<dbReference type="OrthoDB" id="9805215at2"/>
<dbReference type="SFLD" id="SFLDG01061">
    <property type="entry name" value="methylthiotransferase"/>
    <property type="match status" value="1"/>
</dbReference>
<dbReference type="PROSITE" id="PS51449">
    <property type="entry name" value="MTTASE_N"/>
    <property type="match status" value="1"/>
</dbReference>
<name>A0A178IGR3_9BACT</name>
<organism evidence="18 19">
    <name type="scientific">Termitidicoccus mucosus</name>
    <dbReference type="NCBI Taxonomy" id="1184151"/>
    <lineage>
        <taxon>Bacteria</taxon>
        <taxon>Pseudomonadati</taxon>
        <taxon>Verrucomicrobiota</taxon>
        <taxon>Opitutia</taxon>
        <taxon>Opitutales</taxon>
        <taxon>Opitutaceae</taxon>
        <taxon>Termitidicoccus</taxon>
    </lineage>
</organism>
<dbReference type="InterPro" id="IPR006463">
    <property type="entry name" value="MiaB_methiolase"/>
</dbReference>
<keyword evidence="5 13" id="KW-0949">S-adenosyl-L-methionine</keyword>
<evidence type="ECO:0000256" key="3">
    <source>
        <dbReference type="ARBA" id="ARBA00022490"/>
    </source>
</evidence>
<dbReference type="Gene3D" id="3.40.50.12160">
    <property type="entry name" value="Methylthiotransferase, N-terminal domain"/>
    <property type="match status" value="1"/>
</dbReference>
<dbReference type="Gene3D" id="3.80.30.20">
    <property type="entry name" value="tm_1862 like domain"/>
    <property type="match status" value="1"/>
</dbReference>
<evidence type="ECO:0000259" key="17">
    <source>
        <dbReference type="PROSITE" id="PS51918"/>
    </source>
</evidence>
<dbReference type="InterPro" id="IPR002792">
    <property type="entry name" value="TRAM_dom"/>
</dbReference>
<dbReference type="Pfam" id="PF00919">
    <property type="entry name" value="UPF0004"/>
    <property type="match status" value="1"/>
</dbReference>
<evidence type="ECO:0000256" key="1">
    <source>
        <dbReference type="ARBA" id="ARBA00003234"/>
    </source>
</evidence>
<dbReference type="EMBL" id="LRRQ01000103">
    <property type="protein sequence ID" value="OAM89190.1"/>
    <property type="molecule type" value="Genomic_DNA"/>
</dbReference>
<proteinExistence type="inferred from homology"/>
<comment type="subunit">
    <text evidence="13">Monomer.</text>
</comment>
<dbReference type="InterPro" id="IPR038135">
    <property type="entry name" value="Methylthiotransferase_N_sf"/>
</dbReference>
<protein>
    <recommendedName>
        <fullName evidence="10 13">tRNA-2-methylthio-N(6)-dimethylallyladenosine synthase</fullName>
        <ecNumber evidence="9 13">2.8.4.3</ecNumber>
    </recommendedName>
    <alternativeName>
        <fullName evidence="12 13">(Dimethylallyl)adenosine tRNA methylthiotransferase MiaB</fullName>
    </alternativeName>
    <alternativeName>
        <fullName evidence="11 13">tRNA-i(6)A37 methylthiotransferase</fullName>
    </alternativeName>
</protein>
<feature type="binding site" evidence="13">
    <location>
        <position position="203"/>
    </location>
    <ligand>
        <name>[4Fe-4S] cluster</name>
        <dbReference type="ChEBI" id="CHEBI:49883"/>
        <label>2</label>
        <note>4Fe-4S-S-AdoMet</note>
    </ligand>
</feature>
<keyword evidence="6 13" id="KW-0479">Metal-binding</keyword>
<feature type="binding site" evidence="13">
    <location>
        <position position="199"/>
    </location>
    <ligand>
        <name>[4Fe-4S] cluster</name>
        <dbReference type="ChEBI" id="CHEBI:49883"/>
        <label>2</label>
        <note>4Fe-4S-S-AdoMet</note>
    </ligand>
</feature>
<dbReference type="Pfam" id="PF01938">
    <property type="entry name" value="TRAM"/>
    <property type="match status" value="1"/>
</dbReference>
<dbReference type="GO" id="GO:0046872">
    <property type="term" value="F:metal ion binding"/>
    <property type="evidence" value="ECO:0007669"/>
    <property type="project" value="UniProtKB-KW"/>
</dbReference>
<evidence type="ECO:0000259" key="15">
    <source>
        <dbReference type="PROSITE" id="PS50926"/>
    </source>
</evidence>
<dbReference type="InterPro" id="IPR023404">
    <property type="entry name" value="rSAM_horseshoe"/>
</dbReference>
<dbReference type="RefSeq" id="WP_068770917.1">
    <property type="nucleotide sequence ID" value="NZ_CP109796.1"/>
</dbReference>
<keyword evidence="2 13" id="KW-0004">4Fe-4S</keyword>
<evidence type="ECO:0000256" key="12">
    <source>
        <dbReference type="ARBA" id="ARBA00081141"/>
    </source>
</evidence>
<keyword evidence="7 13" id="KW-0408">Iron</keyword>
<dbReference type="STRING" id="1184151.AW736_14650"/>
<dbReference type="PROSITE" id="PS01278">
    <property type="entry name" value="MTTASE_RADICAL"/>
    <property type="match status" value="1"/>
</dbReference>
<dbReference type="InterPro" id="IPR005839">
    <property type="entry name" value="Methylthiotransferase"/>
</dbReference>
<feature type="domain" description="MTTase N-terminal" evidence="16">
    <location>
        <begin position="2"/>
        <end position="118"/>
    </location>
</feature>
<evidence type="ECO:0000256" key="5">
    <source>
        <dbReference type="ARBA" id="ARBA00022691"/>
    </source>
</evidence>
<dbReference type="FunFam" id="3.40.50.12160:FF:000003">
    <property type="entry name" value="CDK5 regulatory subunit-associated protein 1"/>
    <property type="match status" value="1"/>
</dbReference>
<dbReference type="InterPro" id="IPR058240">
    <property type="entry name" value="rSAM_sf"/>
</dbReference>
<dbReference type="SFLD" id="SFLDS00029">
    <property type="entry name" value="Radical_SAM"/>
    <property type="match status" value="1"/>
</dbReference>
<feature type="binding site" evidence="13">
    <location>
        <position position="11"/>
    </location>
    <ligand>
        <name>[4Fe-4S] cluster</name>
        <dbReference type="ChEBI" id="CHEBI:49883"/>
        <label>1</label>
    </ligand>
</feature>
<sequence>MNRVYIKTYGCQMNERDSEAVAAMLRARGYRIVGSEDECDIMLLNTCSVRDAAEQKAIGKAAHLRGRKRRQPDFILGILGCMAQNRGAALLDRLPDVDLIVGTQKFHQVPGFLDNLRAAREAGVPFGETIIDIREEKDSQNRIKDHLLAADGGEGSVAVRNGKSDTSEAVAGGDGGRDGAADGDEARQVSAFVSIQQGCDMHCSFCIVPKTRGDERSRPMDDIVREVEALAARGVREVTLLGQIVTSYGRRESAAEPAEDGRAGVSPFVRLLERVHALEGVGRIRFTSPHPRGFRQDLVDAFGRLPKLCECVHLPMQSGSDRILRAMKRPYSRDKYKEIVDSLRAVRPDMYFSTDVIVGFPGETDADFEQTRTLFEACNYDMAYIFKYSVRTGTPAAEMGDQIPDEVKEHRNQVLLEILKQNSLRRNASLVGTTQEVLVEGRDKTGRHFIGRTRGNRVAIFDASPRLAGQFVPLRVERATVSSLYGELVLAGVP</sequence>
<evidence type="ECO:0000256" key="6">
    <source>
        <dbReference type="ARBA" id="ARBA00022723"/>
    </source>
</evidence>
<dbReference type="NCBIfam" id="TIGR00089">
    <property type="entry name" value="MiaB/RimO family radical SAM methylthiotransferase"/>
    <property type="match status" value="1"/>
</dbReference>
<keyword evidence="8 13" id="KW-0411">Iron-sulfur</keyword>
<accession>A0A178IGR3</accession>
<feature type="binding site" evidence="13">
    <location>
        <position position="47"/>
    </location>
    <ligand>
        <name>[4Fe-4S] cluster</name>
        <dbReference type="ChEBI" id="CHEBI:49883"/>
        <label>1</label>
    </ligand>
</feature>
<feature type="domain" description="Radical SAM core" evidence="17">
    <location>
        <begin position="185"/>
        <end position="425"/>
    </location>
</feature>
<evidence type="ECO:0000256" key="2">
    <source>
        <dbReference type="ARBA" id="ARBA00022485"/>
    </source>
</evidence>
<evidence type="ECO:0000256" key="11">
    <source>
        <dbReference type="ARBA" id="ARBA00080698"/>
    </source>
</evidence>
<comment type="function">
    <text evidence="1 13">Catalyzes the methylthiolation of N6-(dimethylallyl)adenosine (i(6)A), leading to the formation of 2-methylthio-N6-(dimethylallyl)adenosine (ms(2)i(6)A) at position 37 in tRNAs that read codons beginning with uridine.</text>
</comment>
<evidence type="ECO:0000256" key="8">
    <source>
        <dbReference type="ARBA" id="ARBA00023014"/>
    </source>
</evidence>
<comment type="caution">
    <text evidence="18">The sequence shown here is derived from an EMBL/GenBank/DDBJ whole genome shotgun (WGS) entry which is preliminary data.</text>
</comment>
<keyword evidence="19" id="KW-1185">Reference proteome</keyword>
<dbReference type="SFLD" id="SFLDF00273">
    <property type="entry name" value="(dimethylallyl)adenosine_tRNA"/>
    <property type="match status" value="1"/>
</dbReference>
<evidence type="ECO:0000256" key="13">
    <source>
        <dbReference type="HAMAP-Rule" id="MF_01864"/>
    </source>
</evidence>
<comment type="cofactor">
    <cofactor evidence="13">
        <name>[4Fe-4S] cluster</name>
        <dbReference type="ChEBI" id="CHEBI:49883"/>
    </cofactor>
    <text evidence="13">Binds 2 [4Fe-4S] clusters. One cluster is coordinated with 3 cysteines and an exchangeable S-adenosyl-L-methionine.</text>
</comment>
<dbReference type="HAMAP" id="MF_01864">
    <property type="entry name" value="tRNA_metthiotr_MiaB"/>
    <property type="match status" value="1"/>
</dbReference>
<dbReference type="EC" id="2.8.4.3" evidence="9 13"/>
<evidence type="ECO:0000256" key="14">
    <source>
        <dbReference type="SAM" id="MobiDB-lite"/>
    </source>
</evidence>
<feature type="binding site" evidence="13">
    <location>
        <position position="206"/>
    </location>
    <ligand>
        <name>[4Fe-4S] cluster</name>
        <dbReference type="ChEBI" id="CHEBI:49883"/>
        <label>2</label>
        <note>4Fe-4S-S-AdoMet</note>
    </ligand>
</feature>
<feature type="binding site" evidence="13">
    <location>
        <position position="81"/>
    </location>
    <ligand>
        <name>[4Fe-4S] cluster</name>
        <dbReference type="ChEBI" id="CHEBI:49883"/>
        <label>1</label>
    </ligand>
</feature>
<evidence type="ECO:0000256" key="9">
    <source>
        <dbReference type="ARBA" id="ARBA00033765"/>
    </source>
</evidence>
<dbReference type="PROSITE" id="PS51918">
    <property type="entry name" value="RADICAL_SAM"/>
    <property type="match status" value="1"/>
</dbReference>
<dbReference type="Pfam" id="PF04055">
    <property type="entry name" value="Radical_SAM"/>
    <property type="match status" value="1"/>
</dbReference>
<keyword evidence="13" id="KW-0819">tRNA processing</keyword>
<comment type="subcellular location">
    <subcellularLocation>
        <location evidence="13">Cytoplasm</location>
    </subcellularLocation>
</comment>
<dbReference type="GO" id="GO:0051539">
    <property type="term" value="F:4 iron, 4 sulfur cluster binding"/>
    <property type="evidence" value="ECO:0007669"/>
    <property type="project" value="UniProtKB-UniRule"/>
</dbReference>
<evidence type="ECO:0000313" key="18">
    <source>
        <dbReference type="EMBL" id="OAM89190.1"/>
    </source>
</evidence>
<feature type="region of interest" description="Disordered" evidence="14">
    <location>
        <begin position="155"/>
        <end position="183"/>
    </location>
</feature>
<comment type="similarity">
    <text evidence="13">Belongs to the methylthiotransferase family. MiaB subfamily.</text>
</comment>
<reference evidence="18 19" key="1">
    <citation type="submission" date="2016-01" db="EMBL/GenBank/DDBJ databases">
        <title>High potential of lignocellulose degradation of a new Verrucomicrobia species.</title>
        <authorList>
            <person name="Wang Y."/>
            <person name="Shi Y."/>
            <person name="Qiu Z."/>
            <person name="Liu S."/>
            <person name="Yang H."/>
        </authorList>
    </citation>
    <scope>NUCLEOTIDE SEQUENCE [LARGE SCALE GENOMIC DNA]</scope>
    <source>
        <strain evidence="18 19">TSB47</strain>
    </source>
</reference>
<dbReference type="PROSITE" id="PS50926">
    <property type="entry name" value="TRAM"/>
    <property type="match status" value="1"/>
</dbReference>
<evidence type="ECO:0000256" key="4">
    <source>
        <dbReference type="ARBA" id="ARBA00022679"/>
    </source>
</evidence>
<dbReference type="GO" id="GO:0035597">
    <property type="term" value="F:tRNA-2-methylthio-N(6)-dimethylallyladenosine(37) synthase activity"/>
    <property type="evidence" value="ECO:0007669"/>
    <property type="project" value="UniProtKB-EC"/>
</dbReference>
<dbReference type="InterPro" id="IPR007197">
    <property type="entry name" value="rSAM"/>
</dbReference>
<evidence type="ECO:0000256" key="10">
    <source>
        <dbReference type="ARBA" id="ARBA00068570"/>
    </source>
</evidence>
<dbReference type="SUPFAM" id="SSF102114">
    <property type="entry name" value="Radical SAM enzymes"/>
    <property type="match status" value="1"/>
</dbReference>
<evidence type="ECO:0000256" key="7">
    <source>
        <dbReference type="ARBA" id="ARBA00023004"/>
    </source>
</evidence>
<dbReference type="PANTHER" id="PTHR43020">
    <property type="entry name" value="CDK5 REGULATORY SUBUNIT-ASSOCIATED PROTEIN 1"/>
    <property type="match status" value="1"/>
</dbReference>
<dbReference type="AlphaFoldDB" id="A0A178IGR3"/>
<dbReference type="InterPro" id="IPR006638">
    <property type="entry name" value="Elp3/MiaA/NifB-like_rSAM"/>
</dbReference>
<keyword evidence="4 13" id="KW-0808">Transferase</keyword>
<dbReference type="SFLD" id="SFLDG01082">
    <property type="entry name" value="B12-binding_domain_containing"/>
    <property type="match status" value="1"/>
</dbReference>
<comment type="catalytic activity">
    <reaction evidence="13">
        <text>N(6)-dimethylallyladenosine(37) in tRNA + (sulfur carrier)-SH + AH2 + 2 S-adenosyl-L-methionine = 2-methylsulfanyl-N(6)-dimethylallyladenosine(37) in tRNA + (sulfur carrier)-H + 5'-deoxyadenosine + L-methionine + A + S-adenosyl-L-homocysteine + 2 H(+)</text>
        <dbReference type="Rhea" id="RHEA:37067"/>
        <dbReference type="Rhea" id="RHEA-COMP:10375"/>
        <dbReference type="Rhea" id="RHEA-COMP:10376"/>
        <dbReference type="Rhea" id="RHEA-COMP:14737"/>
        <dbReference type="Rhea" id="RHEA-COMP:14739"/>
        <dbReference type="ChEBI" id="CHEBI:13193"/>
        <dbReference type="ChEBI" id="CHEBI:15378"/>
        <dbReference type="ChEBI" id="CHEBI:17319"/>
        <dbReference type="ChEBI" id="CHEBI:17499"/>
        <dbReference type="ChEBI" id="CHEBI:29917"/>
        <dbReference type="ChEBI" id="CHEBI:57844"/>
        <dbReference type="ChEBI" id="CHEBI:57856"/>
        <dbReference type="ChEBI" id="CHEBI:59789"/>
        <dbReference type="ChEBI" id="CHEBI:64428"/>
        <dbReference type="ChEBI" id="CHEBI:74415"/>
        <dbReference type="ChEBI" id="CHEBI:74417"/>
        <dbReference type="EC" id="2.8.4.3"/>
    </reaction>
</comment>
<dbReference type="FunFam" id="3.80.30.20:FF:000001">
    <property type="entry name" value="tRNA-2-methylthio-N(6)-dimethylallyladenosine synthase 2"/>
    <property type="match status" value="1"/>
</dbReference>
<dbReference type="PANTHER" id="PTHR43020:SF2">
    <property type="entry name" value="MITOCHONDRIAL TRNA METHYLTHIOTRANSFERASE CDK5RAP1"/>
    <property type="match status" value="1"/>
</dbReference>
<dbReference type="CDD" id="cd01335">
    <property type="entry name" value="Radical_SAM"/>
    <property type="match status" value="1"/>
</dbReference>
<dbReference type="InterPro" id="IPR020612">
    <property type="entry name" value="Methylthiotransferase_CS"/>
</dbReference>